<dbReference type="GeneID" id="73045781"/>
<dbReference type="InterPro" id="IPR037185">
    <property type="entry name" value="EmrE-like"/>
</dbReference>
<feature type="transmembrane region" description="Helical" evidence="6">
    <location>
        <begin position="263"/>
        <end position="280"/>
    </location>
</feature>
<protein>
    <submittedName>
        <fullName evidence="8">DMT family transporter</fullName>
    </submittedName>
</protein>
<sequence>MFVLLAILWGGSFVAIEVGLHYFPPLVFAGIRYAVAGAVILGYAVVATDRWRPRARGEYLAVTIVGAFVIAGYHGLLYLGERHVSGAIAAVVVSLSPVLTAGFAAIVLDERLSLTKGFGFALGIGGVAVVAGLNPANALSANVYGIGLVFLGTACFAVSAVLTRPLRNELPAASLQAWAMLGGSGLLLAAGAARGESLSAIHLTPTALASFAYLTLLSGVVAFLLYFRLLERIGPTKLHLVGYLEPVVATLASWAVLGELVSSTTLVGFAAIFAGFAVLHRNAFRSLAVSIQESGAAASIRSSLGRGPDSTGDADASEDAWSGTAGPADD</sequence>
<accession>A0ABD5PZH9</accession>
<feature type="transmembrane region" description="Helical" evidence="6">
    <location>
        <begin position="207"/>
        <end position="226"/>
    </location>
</feature>
<evidence type="ECO:0000256" key="1">
    <source>
        <dbReference type="ARBA" id="ARBA00004141"/>
    </source>
</evidence>
<feature type="transmembrane region" description="Helical" evidence="6">
    <location>
        <begin position="86"/>
        <end position="108"/>
    </location>
</feature>
<keyword evidence="3 6" id="KW-1133">Transmembrane helix</keyword>
<proteinExistence type="predicted"/>
<feature type="transmembrane region" description="Helical" evidence="6">
    <location>
        <begin position="175"/>
        <end position="195"/>
    </location>
</feature>
<dbReference type="PANTHER" id="PTHR32322">
    <property type="entry name" value="INNER MEMBRANE TRANSPORTER"/>
    <property type="match status" value="1"/>
</dbReference>
<reference evidence="8 9" key="1">
    <citation type="journal article" date="2019" name="Int. J. Syst. Evol. Microbiol.">
        <title>The Global Catalogue of Microorganisms (GCM) 10K type strain sequencing project: providing services to taxonomists for standard genome sequencing and annotation.</title>
        <authorList>
            <consortium name="The Broad Institute Genomics Platform"/>
            <consortium name="The Broad Institute Genome Sequencing Center for Infectious Disease"/>
            <person name="Wu L."/>
            <person name="Ma J."/>
        </authorList>
    </citation>
    <scope>NUCLEOTIDE SEQUENCE [LARGE SCALE GENOMIC DNA]</scope>
    <source>
        <strain evidence="8 9">XZYJ18</strain>
    </source>
</reference>
<feature type="domain" description="EamA" evidence="7">
    <location>
        <begin position="144"/>
        <end position="279"/>
    </location>
</feature>
<feature type="domain" description="EamA" evidence="7">
    <location>
        <begin position="2"/>
        <end position="130"/>
    </location>
</feature>
<dbReference type="GO" id="GO:0016020">
    <property type="term" value="C:membrane"/>
    <property type="evidence" value="ECO:0007669"/>
    <property type="project" value="UniProtKB-SubCell"/>
</dbReference>
<dbReference type="InterPro" id="IPR000620">
    <property type="entry name" value="EamA_dom"/>
</dbReference>
<feature type="transmembrane region" description="Helical" evidence="6">
    <location>
        <begin position="25"/>
        <end position="47"/>
    </location>
</feature>
<evidence type="ECO:0000256" key="5">
    <source>
        <dbReference type="SAM" id="MobiDB-lite"/>
    </source>
</evidence>
<dbReference type="SUPFAM" id="SSF103481">
    <property type="entry name" value="Multidrug resistance efflux transporter EmrE"/>
    <property type="match status" value="2"/>
</dbReference>
<gene>
    <name evidence="8" type="ORF">ACFO9K_02750</name>
</gene>
<feature type="transmembrane region" description="Helical" evidence="6">
    <location>
        <begin position="59"/>
        <end position="80"/>
    </location>
</feature>
<comment type="caution">
    <text evidence="8">The sequence shown here is derived from an EMBL/GenBank/DDBJ whole genome shotgun (WGS) entry which is preliminary data.</text>
</comment>
<dbReference type="AlphaFoldDB" id="A0ABD5PZH9"/>
<dbReference type="EMBL" id="JBHSHT010000001">
    <property type="protein sequence ID" value="MFC4823174.1"/>
    <property type="molecule type" value="Genomic_DNA"/>
</dbReference>
<dbReference type="Proteomes" id="UP001595945">
    <property type="component" value="Unassembled WGS sequence"/>
</dbReference>
<feature type="region of interest" description="Disordered" evidence="5">
    <location>
        <begin position="298"/>
        <end position="330"/>
    </location>
</feature>
<comment type="subcellular location">
    <subcellularLocation>
        <location evidence="1">Membrane</location>
        <topology evidence="1">Multi-pass membrane protein</topology>
    </subcellularLocation>
</comment>
<feature type="transmembrane region" description="Helical" evidence="6">
    <location>
        <begin position="120"/>
        <end position="137"/>
    </location>
</feature>
<dbReference type="InterPro" id="IPR050638">
    <property type="entry name" value="AA-Vitamin_Transporters"/>
</dbReference>
<evidence type="ECO:0000313" key="8">
    <source>
        <dbReference type="EMBL" id="MFC4823174.1"/>
    </source>
</evidence>
<evidence type="ECO:0000259" key="7">
    <source>
        <dbReference type="Pfam" id="PF00892"/>
    </source>
</evidence>
<keyword evidence="4 6" id="KW-0472">Membrane</keyword>
<dbReference type="Pfam" id="PF00892">
    <property type="entry name" value="EamA"/>
    <property type="match status" value="2"/>
</dbReference>
<dbReference type="PANTHER" id="PTHR32322:SF2">
    <property type="entry name" value="EAMA DOMAIN-CONTAINING PROTEIN"/>
    <property type="match status" value="1"/>
</dbReference>
<evidence type="ECO:0000256" key="2">
    <source>
        <dbReference type="ARBA" id="ARBA00022692"/>
    </source>
</evidence>
<evidence type="ECO:0000313" key="9">
    <source>
        <dbReference type="Proteomes" id="UP001595945"/>
    </source>
</evidence>
<feature type="transmembrane region" description="Helical" evidence="6">
    <location>
        <begin position="143"/>
        <end position="163"/>
    </location>
</feature>
<evidence type="ECO:0000256" key="6">
    <source>
        <dbReference type="SAM" id="Phobius"/>
    </source>
</evidence>
<dbReference type="RefSeq" id="WP_254270028.1">
    <property type="nucleotide sequence ID" value="NZ_CP100400.1"/>
</dbReference>
<feature type="transmembrane region" description="Helical" evidence="6">
    <location>
        <begin position="238"/>
        <end position="257"/>
    </location>
</feature>
<keyword evidence="2 6" id="KW-0812">Transmembrane</keyword>
<evidence type="ECO:0000256" key="4">
    <source>
        <dbReference type="ARBA" id="ARBA00023136"/>
    </source>
</evidence>
<organism evidence="8 9">
    <name type="scientific">Halorussus aquaticus</name>
    <dbReference type="NCBI Taxonomy" id="2953748"/>
    <lineage>
        <taxon>Archaea</taxon>
        <taxon>Methanobacteriati</taxon>
        <taxon>Methanobacteriota</taxon>
        <taxon>Stenosarchaea group</taxon>
        <taxon>Halobacteria</taxon>
        <taxon>Halobacteriales</taxon>
        <taxon>Haladaptataceae</taxon>
        <taxon>Halorussus</taxon>
    </lineage>
</organism>
<keyword evidence="9" id="KW-1185">Reference proteome</keyword>
<dbReference type="Gene3D" id="1.10.3730.20">
    <property type="match status" value="1"/>
</dbReference>
<evidence type="ECO:0000256" key="3">
    <source>
        <dbReference type="ARBA" id="ARBA00022989"/>
    </source>
</evidence>
<name>A0ABD5PZH9_9EURY</name>